<dbReference type="SUPFAM" id="SSF49265">
    <property type="entry name" value="Fibronectin type III"/>
    <property type="match status" value="2"/>
</dbReference>
<dbReference type="EMBL" id="JAGSHT010000003">
    <property type="protein sequence ID" value="MBZ2195232.1"/>
    <property type="molecule type" value="Genomic_DNA"/>
</dbReference>
<dbReference type="Gene3D" id="2.60.40.10">
    <property type="entry name" value="Immunoglobulins"/>
    <property type="match status" value="3"/>
</dbReference>
<evidence type="ECO:0000256" key="4">
    <source>
        <dbReference type="SAM" id="MobiDB-lite"/>
    </source>
</evidence>
<evidence type="ECO:0000256" key="3">
    <source>
        <dbReference type="ARBA" id="ARBA00023326"/>
    </source>
</evidence>
<feature type="region of interest" description="Disordered" evidence="4">
    <location>
        <begin position="1734"/>
        <end position="1779"/>
    </location>
</feature>
<feature type="domain" description="Fibronectin type-III" evidence="5">
    <location>
        <begin position="1661"/>
        <end position="1753"/>
    </location>
</feature>
<feature type="compositionally biased region" description="Polar residues" evidence="4">
    <location>
        <begin position="1915"/>
        <end position="1926"/>
    </location>
</feature>
<dbReference type="CDD" id="cd00063">
    <property type="entry name" value="FN3"/>
    <property type="match status" value="3"/>
</dbReference>
<proteinExistence type="predicted"/>
<dbReference type="Pfam" id="PF17963">
    <property type="entry name" value="Big_9"/>
    <property type="match status" value="8"/>
</dbReference>
<protein>
    <submittedName>
        <fullName evidence="6">Tandem-95 repeat protein</fullName>
    </submittedName>
</protein>
<evidence type="ECO:0000256" key="1">
    <source>
        <dbReference type="ARBA" id="ARBA00022737"/>
    </source>
</evidence>
<keyword evidence="3" id="KW-0624">Polysaccharide degradation</keyword>
<dbReference type="InterPro" id="IPR050964">
    <property type="entry name" value="Striated_Muscle_Regulatory"/>
</dbReference>
<comment type="caution">
    <text evidence="6">The sequence shown here is derived from an EMBL/GenBank/DDBJ whole genome shotgun (WGS) entry which is preliminary data.</text>
</comment>
<evidence type="ECO:0000313" key="6">
    <source>
        <dbReference type="EMBL" id="MBZ2195232.1"/>
    </source>
</evidence>
<dbReference type="RefSeq" id="WP_223402943.1">
    <property type="nucleotide sequence ID" value="NZ_JAGSHT010000003.1"/>
</dbReference>
<feature type="compositionally biased region" description="Acidic residues" evidence="4">
    <location>
        <begin position="381"/>
        <end position="394"/>
    </location>
</feature>
<dbReference type="Gene3D" id="2.60.40.3440">
    <property type="match status" value="1"/>
</dbReference>
<dbReference type="PANTHER" id="PTHR13817">
    <property type="entry name" value="TITIN"/>
    <property type="match status" value="1"/>
</dbReference>
<feature type="domain" description="Fibronectin type-III" evidence="5">
    <location>
        <begin position="1476"/>
        <end position="1563"/>
    </location>
</feature>
<dbReference type="InterPro" id="IPR013783">
    <property type="entry name" value="Ig-like_fold"/>
</dbReference>
<accession>A0ABS7S4K9</accession>
<sequence length="2044" mass="211739">MRLTSRLARNKRQIASATVISLVVGTVVALSLNYEGVATADVELNDGGVWVSNNNSILVGRLNYPIEAIDASLAAPGSNIDVLQREDVVFLRDLNSNTLQRVSTANVAVGGGVVQLPSGSTIGLGDDTLGVLIEETGEYRVLGLDQLGVLEESTEDPTAVLGEGAVQAVADDGTAFGLDVLDGTLQTFTPQGRAAGDEPEVAEIDPELLSGADVQMTAVGTDPVILAHSEEADSLTLLQPGRDAVDLSGLDIDAASATLQSVSPSGDSVALATSDALVRVPLRGGDPVVLPVETPGEPAAPMQIAGCTHGAWAGGAGTYLRTCGDAAPVQLPIDGATGGELKFRTNRGHVVLNELSTGNSWMIEDALILVDNWEDVTPPQDQEEEEEESQDLEQQEVPLDREAENRPPSAEPDSFGVRAGSTVVLPVLDNDSDPDGDLLIASAFDAVPETFGTVEAILGGRALQIRVADDASGSASFQYTADDGRTGGTDTATVDLTVQPNSVNNPPEQLREITARVAAGQSVTVNVMNDVRDPEGDSMFVDGTREAAGLVVLASPNGSVTITDPGLATGIKQIVVLVSDGRDAAEVTIDLEVLPDAPAPPQAVFDYATAFVGETITVKPLANDLDPNNRPLRMSNVTADNGGPVIVPDMDGGTFTFTAEAAGDYYLTYILADDDGQQSTGLIRVNVRATQETPPVAVADTALLPPLGSVLVDVLQNDSDPNGGVLAVQQIDVPNIPGLQVAVLEHRILRITATRTVSAPFTIGYTVSNGLASSPGQVQVLPMSGTDVSQPPVAEEDVARVRAGDHVTIPVLANDTHPNGLTFELLPELEEAPAEGQGLMFVAGDVVRFQAPAEAGTVTAVYTIVDEAGRVGSARITIYVQARSDDANGPPVPEPVETRAFSGERIRIPINTYGIDPDGDSVQLLGVNEGPQLGRIVASGPTYLDYQPYTDAAGTDTFSYTVRDRLGLVATAPITVGVIPPPDSNRDPVAVPDEITVRPGRAIQADPLANDTDPDGDQLYFDDPAFADMGGLELSLADGRVAFDSPTEPGTYIVTYNVTDRHGGSDTGALTVIVDPDHAPQPPVAVDDVVPASAILGETVVDVIVLENDTDPDGSVEGLDVSIPAGNDTAQAVGNNVRIQLADSRQVVTYQVTDEDGLSSYAFIDVPGLLDTGPVLRPDAPPIEVLAGERIDLPLEDYVVALSGDPVQLADTTNARATNSDGSNPVVDATTLQYTSDPNYVGAASLTFEVTDAADINADGILTSVLTLDITVTSDENKPPRMRAGSLSAEVGGEEVSLDLSRLAEDPDGDSGLLEYTIVDQVDGFDAEISDGVILTVSAHDDTAKGAVVDLIISVTDGESEPVTGTVTLTATGSTRELIVANDDDASQIHQGESTSVDVLANDSNPFPDQERTILSAQVIQGSGTATVSGNQVVITPAPEYNGRLLASYTVVDVTGDPDRVVEAQISAAVLGRPDPPYVPLVESEGNREVVLSWTAPNDNGAPISGYTVSGGGVSQSCATTTCTIGGLTNGNVYSFTVVATNEVGESDPSPASREAIPDVRPEAPAPPSRPDFGDGELIVSWTPPVNEGTPITSYDVQISPATGGTSQQSVTGTSMTWGGLTNGQTYTFRVRAINDAPDPGDWSAWSEGQYPSGPPLQPGAPQANRVDDPDGRRLTVSWTPPNNNGDAISAYYLTVLQDGNPGAPISLSGSVTSREVQVDNGHDYTFTVVAENRSGQSPASAPSNQVRSFGQPGQVTGVSAAPTGQDQRATVAHTAPASNGQAISRYEYSLSGGGAQSLPSSGVISTPGADGTSYTVRVRACNTYCGPWSAASASFSTYGPPSTTGVNITPSANGQRVSFSWTAPADSNGANISATRYRIDGGGWTVVNGRTGTASTGGNWEQNHTIDVQVQNQYGQWSSGSASRSQRAEADPTPPVSIGVDRGGRETCEGGGTCYHVVLTYANLPAVSGGYDVSFVASRPGGGCSMSRPDSGSGSAYNNLNLSGTSSWSAPSWYGAGCGGATVTWTVQGGGQTYTGSGTWVVP</sequence>
<feature type="compositionally biased region" description="Polar residues" evidence="4">
    <location>
        <begin position="1734"/>
        <end position="1769"/>
    </location>
</feature>
<keyword evidence="2" id="KW-0378">Hydrolase</keyword>
<keyword evidence="3" id="KW-0119">Carbohydrate metabolism</keyword>
<feature type="region of interest" description="Disordered" evidence="4">
    <location>
        <begin position="1640"/>
        <end position="1682"/>
    </location>
</feature>
<feature type="region of interest" description="Disordered" evidence="4">
    <location>
        <begin position="1544"/>
        <end position="1575"/>
    </location>
</feature>
<dbReference type="Pfam" id="PF00041">
    <property type="entry name" value="fn3"/>
    <property type="match status" value="3"/>
</dbReference>
<evidence type="ECO:0000313" key="7">
    <source>
        <dbReference type="Proteomes" id="UP000826651"/>
    </source>
</evidence>
<keyword evidence="1" id="KW-0677">Repeat</keyword>
<name>A0ABS7S4K9_9MICO</name>
<gene>
    <name evidence="6" type="ORF">KCQ71_03610</name>
</gene>
<organism evidence="6 7">
    <name type="scientific">Occultella gossypii</name>
    <dbReference type="NCBI Taxonomy" id="2800820"/>
    <lineage>
        <taxon>Bacteria</taxon>
        <taxon>Bacillati</taxon>
        <taxon>Actinomycetota</taxon>
        <taxon>Actinomycetes</taxon>
        <taxon>Micrococcales</taxon>
        <taxon>Ruaniaceae</taxon>
        <taxon>Occultella</taxon>
    </lineage>
</organism>
<dbReference type="Gene3D" id="2.60.40.2810">
    <property type="match status" value="1"/>
</dbReference>
<dbReference type="InterPro" id="IPR036116">
    <property type="entry name" value="FN3_sf"/>
</dbReference>
<dbReference type="Proteomes" id="UP000826651">
    <property type="component" value="Unassembled WGS sequence"/>
</dbReference>
<dbReference type="NCBIfam" id="NF012211">
    <property type="entry name" value="tand_rpt_95"/>
    <property type="match status" value="1"/>
</dbReference>
<dbReference type="InterPro" id="IPR003961">
    <property type="entry name" value="FN3_dom"/>
</dbReference>
<keyword evidence="7" id="KW-1185">Reference proteome</keyword>
<evidence type="ECO:0000256" key="2">
    <source>
        <dbReference type="ARBA" id="ARBA00023295"/>
    </source>
</evidence>
<feature type="region of interest" description="Disordered" evidence="4">
    <location>
        <begin position="1915"/>
        <end position="1945"/>
    </location>
</feature>
<keyword evidence="2" id="KW-0326">Glycosidase</keyword>
<dbReference type="SMART" id="SM00060">
    <property type="entry name" value="FN3"/>
    <property type="match status" value="5"/>
</dbReference>
<evidence type="ECO:0000259" key="5">
    <source>
        <dbReference type="PROSITE" id="PS50853"/>
    </source>
</evidence>
<feature type="region of interest" description="Disordered" evidence="4">
    <location>
        <begin position="378"/>
        <end position="418"/>
    </location>
</feature>
<dbReference type="PANTHER" id="PTHR13817:SF73">
    <property type="entry name" value="FIBRONECTIN TYPE-III DOMAIN-CONTAINING PROTEIN"/>
    <property type="match status" value="1"/>
</dbReference>
<reference evidence="6 7" key="1">
    <citation type="submission" date="2021-04" db="EMBL/GenBank/DDBJ databases">
        <title>Ruania sp. nov., isolated from sandy soil of mangrove forest.</title>
        <authorList>
            <person name="Ge X."/>
            <person name="Huang R."/>
            <person name="Liu W."/>
        </authorList>
    </citation>
    <scope>NUCLEOTIDE SEQUENCE [LARGE SCALE GENOMIC DNA]</scope>
    <source>
        <strain evidence="6 7">N2-46</strain>
    </source>
</reference>
<dbReference type="PROSITE" id="PS50853">
    <property type="entry name" value="FN3"/>
    <property type="match status" value="3"/>
</dbReference>
<feature type="domain" description="Fibronectin type-III" evidence="5">
    <location>
        <begin position="1564"/>
        <end position="1656"/>
    </location>
</feature>